<dbReference type="EMBL" id="KZ819681">
    <property type="protein sequence ID" value="PWN24497.1"/>
    <property type="molecule type" value="Genomic_DNA"/>
</dbReference>
<feature type="chain" id="PRO_5016293659" evidence="1">
    <location>
        <begin position="34"/>
        <end position="121"/>
    </location>
</feature>
<keyword evidence="3" id="KW-1185">Reference proteome</keyword>
<dbReference type="GeneID" id="37026671"/>
<keyword evidence="1" id="KW-0732">Signal</keyword>
<gene>
    <name evidence="2" type="ORF">BDZ90DRAFT_228908</name>
</gene>
<protein>
    <submittedName>
        <fullName evidence="2">Uncharacterized protein</fullName>
    </submittedName>
</protein>
<reference evidence="2 3" key="1">
    <citation type="journal article" date="2018" name="Mol. Biol. Evol.">
        <title>Broad Genomic Sampling Reveals a Smut Pathogenic Ancestry of the Fungal Clade Ustilaginomycotina.</title>
        <authorList>
            <person name="Kijpornyongpan T."/>
            <person name="Mondo S.J."/>
            <person name="Barry K."/>
            <person name="Sandor L."/>
            <person name="Lee J."/>
            <person name="Lipzen A."/>
            <person name="Pangilinan J."/>
            <person name="LaButti K."/>
            <person name="Hainaut M."/>
            <person name="Henrissat B."/>
            <person name="Grigoriev I.V."/>
            <person name="Spatafora J.W."/>
            <person name="Aime M.C."/>
        </authorList>
    </citation>
    <scope>NUCLEOTIDE SEQUENCE [LARGE SCALE GENOMIC DNA]</scope>
    <source>
        <strain evidence="2 3">MCA 5214</strain>
    </source>
</reference>
<dbReference type="AlphaFoldDB" id="A0A316UGQ0"/>
<evidence type="ECO:0000313" key="3">
    <source>
        <dbReference type="Proteomes" id="UP000245884"/>
    </source>
</evidence>
<sequence>MKLLNLSFRCAGSLVINVLLTVFTANLCSPAQAAVAIKKDLCFDHTSPFARNTIPFVSRNNGVGKNFASYIHLRKSMESVVSRGVGKMARRGMAKRTEVLAEVMDEVNDPAHHAVGLEVAL</sequence>
<name>A0A316UGQ0_9BASI</name>
<evidence type="ECO:0000256" key="1">
    <source>
        <dbReference type="SAM" id="SignalP"/>
    </source>
</evidence>
<proteinExistence type="predicted"/>
<organism evidence="2 3">
    <name type="scientific">Jaminaea rosea</name>
    <dbReference type="NCBI Taxonomy" id="1569628"/>
    <lineage>
        <taxon>Eukaryota</taxon>
        <taxon>Fungi</taxon>
        <taxon>Dikarya</taxon>
        <taxon>Basidiomycota</taxon>
        <taxon>Ustilaginomycotina</taxon>
        <taxon>Exobasidiomycetes</taxon>
        <taxon>Microstromatales</taxon>
        <taxon>Microstromatales incertae sedis</taxon>
        <taxon>Jaminaea</taxon>
    </lineage>
</organism>
<evidence type="ECO:0000313" key="2">
    <source>
        <dbReference type="EMBL" id="PWN24497.1"/>
    </source>
</evidence>
<dbReference type="RefSeq" id="XP_025359109.1">
    <property type="nucleotide sequence ID" value="XM_025504848.1"/>
</dbReference>
<accession>A0A316UGQ0</accession>
<feature type="signal peptide" evidence="1">
    <location>
        <begin position="1"/>
        <end position="33"/>
    </location>
</feature>
<dbReference type="Proteomes" id="UP000245884">
    <property type="component" value="Unassembled WGS sequence"/>
</dbReference>